<dbReference type="CDD" id="cd11056">
    <property type="entry name" value="CYP6-like"/>
    <property type="match status" value="1"/>
</dbReference>
<name>A0A3B0J2B5_DROGU</name>
<proteinExistence type="inferred from homology"/>
<evidence type="ECO:0000256" key="9">
    <source>
        <dbReference type="ARBA" id="ARBA00023002"/>
    </source>
</evidence>
<dbReference type="PANTHER" id="PTHR24292:SF100">
    <property type="entry name" value="CYTOCHROME P450 6A16, ISOFORM B-RELATED"/>
    <property type="match status" value="1"/>
</dbReference>
<feature type="transmembrane region" description="Helical" evidence="15">
    <location>
        <begin position="6"/>
        <end position="26"/>
    </location>
</feature>
<dbReference type="InterPro" id="IPR001128">
    <property type="entry name" value="Cyt_P450"/>
</dbReference>
<keyword evidence="15" id="KW-0812">Transmembrane</keyword>
<evidence type="ECO:0000256" key="2">
    <source>
        <dbReference type="ARBA" id="ARBA00004174"/>
    </source>
</evidence>
<keyword evidence="17" id="KW-1185">Reference proteome</keyword>
<dbReference type="Pfam" id="PF00067">
    <property type="entry name" value="p450"/>
    <property type="match status" value="1"/>
</dbReference>
<reference evidence="17" key="1">
    <citation type="submission" date="2018-01" db="EMBL/GenBank/DDBJ databases">
        <authorList>
            <person name="Alioto T."/>
            <person name="Alioto T."/>
        </authorList>
    </citation>
    <scope>NUCLEOTIDE SEQUENCE [LARGE SCALE GENOMIC DNA]</scope>
</reference>
<evidence type="ECO:0000256" key="5">
    <source>
        <dbReference type="ARBA" id="ARBA00022617"/>
    </source>
</evidence>
<dbReference type="SUPFAM" id="SSF48264">
    <property type="entry name" value="Cytochrome P450"/>
    <property type="match status" value="1"/>
</dbReference>
<dbReference type="STRING" id="7266.A0A3B0J2B5"/>
<dbReference type="AlphaFoldDB" id="A0A3B0J2B5"/>
<comment type="subcellular location">
    <subcellularLocation>
        <location evidence="3">Endoplasmic reticulum membrane</location>
        <topology evidence="3">Peripheral membrane protein</topology>
    </subcellularLocation>
    <subcellularLocation>
        <location evidence="2">Microsome membrane</location>
        <topology evidence="2">Peripheral membrane protein</topology>
    </subcellularLocation>
</comment>
<dbReference type="GO" id="GO:0020037">
    <property type="term" value="F:heme binding"/>
    <property type="evidence" value="ECO:0007669"/>
    <property type="project" value="InterPro"/>
</dbReference>
<dbReference type="PANTHER" id="PTHR24292">
    <property type="entry name" value="CYTOCHROME P450"/>
    <property type="match status" value="1"/>
</dbReference>
<keyword evidence="10 13" id="KW-0408">Iron</keyword>
<gene>
    <name evidence="16" type="ORF">DGUA_6G003346</name>
</gene>
<keyword evidence="6 13" id="KW-0479">Metal-binding</keyword>
<evidence type="ECO:0000256" key="12">
    <source>
        <dbReference type="ARBA" id="ARBA00023136"/>
    </source>
</evidence>
<dbReference type="GO" id="GO:0004497">
    <property type="term" value="F:monooxygenase activity"/>
    <property type="evidence" value="ECO:0007669"/>
    <property type="project" value="UniProtKB-KW"/>
</dbReference>
<dbReference type="GO" id="GO:0005789">
    <property type="term" value="C:endoplasmic reticulum membrane"/>
    <property type="evidence" value="ECO:0007669"/>
    <property type="project" value="UniProtKB-SubCell"/>
</dbReference>
<dbReference type="OMA" id="RWGGPRD"/>
<protein>
    <submittedName>
        <fullName evidence="16">Blast:Probable cytochrome P450 317a1</fullName>
    </submittedName>
</protein>
<evidence type="ECO:0000256" key="7">
    <source>
        <dbReference type="ARBA" id="ARBA00022824"/>
    </source>
</evidence>
<dbReference type="OrthoDB" id="1470350at2759"/>
<dbReference type="Gene3D" id="1.10.630.10">
    <property type="entry name" value="Cytochrome P450"/>
    <property type="match status" value="1"/>
</dbReference>
<evidence type="ECO:0000313" key="16">
    <source>
        <dbReference type="EMBL" id="SPP75524.1"/>
    </source>
</evidence>
<dbReference type="InterPro" id="IPR017972">
    <property type="entry name" value="Cyt_P450_CS"/>
</dbReference>
<dbReference type="EMBL" id="OUUW01000001">
    <property type="protein sequence ID" value="SPP75524.1"/>
    <property type="molecule type" value="Genomic_DNA"/>
</dbReference>
<dbReference type="PROSITE" id="PS00086">
    <property type="entry name" value="CYTOCHROME_P450"/>
    <property type="match status" value="1"/>
</dbReference>
<dbReference type="InterPro" id="IPR036396">
    <property type="entry name" value="Cyt_P450_sf"/>
</dbReference>
<dbReference type="PRINTS" id="PR00463">
    <property type="entry name" value="EP450I"/>
</dbReference>
<feature type="binding site" description="axial binding residue" evidence="13">
    <location>
        <position position="464"/>
    </location>
    <ligand>
        <name>heme</name>
        <dbReference type="ChEBI" id="CHEBI:30413"/>
    </ligand>
    <ligandPart>
        <name>Fe</name>
        <dbReference type="ChEBI" id="CHEBI:18248"/>
    </ligandPart>
</feature>
<evidence type="ECO:0000256" key="15">
    <source>
        <dbReference type="SAM" id="Phobius"/>
    </source>
</evidence>
<keyword evidence="15" id="KW-1133">Transmembrane helix</keyword>
<dbReference type="GO" id="GO:0016705">
    <property type="term" value="F:oxidoreductase activity, acting on paired donors, with incorporation or reduction of molecular oxygen"/>
    <property type="evidence" value="ECO:0007669"/>
    <property type="project" value="InterPro"/>
</dbReference>
<evidence type="ECO:0000256" key="6">
    <source>
        <dbReference type="ARBA" id="ARBA00022723"/>
    </source>
</evidence>
<sequence length="521" mass="60648">MQNMWIIFLIIGLVVLGLLILLIMAARYQRDYWRYLNIPHERPKKLWPIVRQIVTQTLSTEAMKTAHYSALYAKFKGGGPFCGFYALLQPRALILDRELIRQIMIKDFWNFNDRGMYCNQKTDPLSGDLYAMRGQSWKEMRQKLDPSLESDRMAWLYGGLYEEAAHLLLTVSSTLMKQPHSTLHIQKLMRQYVLSALARCVFGLDAEQRLKYPLEDFEKMTEMAVSSHKHGYLMNLMMIRFPNFCRLLRMRRTPKQAETYFLTLLSDIVDQREASGVRHQDYLQLLVEIKALEQITHQYEADKELKTHLQNELAAHAVVFLKAGYEQTANTLSYILYELALHTDVQARVREEIKKAMERHDNNLNYECVQSLAYLGQVINETLRMHPITPYILRRTLTDYQVPDHPNYILVKELFLIIPTHAIHHDPDIYPEPDEFKPDRWGGPRDSLQEQGTWFGFGVGARCCIGIQFAQLQLRLALALLLTEYEFTLNSRRPLVSLEDGIALQLTPLGIIEPGNEERAI</sequence>
<keyword evidence="12 15" id="KW-0472">Membrane</keyword>
<comment type="cofactor">
    <cofactor evidence="1 13">
        <name>heme</name>
        <dbReference type="ChEBI" id="CHEBI:30413"/>
    </cofactor>
</comment>
<dbReference type="Proteomes" id="UP000268350">
    <property type="component" value="Unassembled WGS sequence"/>
</dbReference>
<evidence type="ECO:0000256" key="8">
    <source>
        <dbReference type="ARBA" id="ARBA00022848"/>
    </source>
</evidence>
<evidence type="ECO:0000256" key="3">
    <source>
        <dbReference type="ARBA" id="ARBA00004406"/>
    </source>
</evidence>
<evidence type="ECO:0000256" key="13">
    <source>
        <dbReference type="PIRSR" id="PIRSR602401-1"/>
    </source>
</evidence>
<keyword evidence="9 14" id="KW-0560">Oxidoreductase</keyword>
<evidence type="ECO:0000313" key="17">
    <source>
        <dbReference type="Proteomes" id="UP000268350"/>
    </source>
</evidence>
<accession>A0A3B0J2B5</accession>
<keyword evidence="11 14" id="KW-0503">Monooxygenase</keyword>
<organism evidence="16 17">
    <name type="scientific">Drosophila guanche</name>
    <name type="common">Fruit fly</name>
    <dbReference type="NCBI Taxonomy" id="7266"/>
    <lineage>
        <taxon>Eukaryota</taxon>
        <taxon>Metazoa</taxon>
        <taxon>Ecdysozoa</taxon>
        <taxon>Arthropoda</taxon>
        <taxon>Hexapoda</taxon>
        <taxon>Insecta</taxon>
        <taxon>Pterygota</taxon>
        <taxon>Neoptera</taxon>
        <taxon>Endopterygota</taxon>
        <taxon>Diptera</taxon>
        <taxon>Brachycera</taxon>
        <taxon>Muscomorpha</taxon>
        <taxon>Ephydroidea</taxon>
        <taxon>Drosophilidae</taxon>
        <taxon>Drosophila</taxon>
        <taxon>Sophophora</taxon>
    </lineage>
</organism>
<dbReference type="InterPro" id="IPR002401">
    <property type="entry name" value="Cyt_P450_E_grp-I"/>
</dbReference>
<evidence type="ECO:0000256" key="4">
    <source>
        <dbReference type="ARBA" id="ARBA00010617"/>
    </source>
</evidence>
<dbReference type="InterPro" id="IPR050476">
    <property type="entry name" value="Insect_CytP450_Detox"/>
</dbReference>
<evidence type="ECO:0000256" key="11">
    <source>
        <dbReference type="ARBA" id="ARBA00023033"/>
    </source>
</evidence>
<keyword evidence="5 13" id="KW-0349">Heme</keyword>
<evidence type="ECO:0000256" key="14">
    <source>
        <dbReference type="RuleBase" id="RU000461"/>
    </source>
</evidence>
<comment type="similarity">
    <text evidence="4 14">Belongs to the cytochrome P450 family.</text>
</comment>
<dbReference type="GO" id="GO:0005506">
    <property type="term" value="F:iron ion binding"/>
    <property type="evidence" value="ECO:0007669"/>
    <property type="project" value="InterPro"/>
</dbReference>
<keyword evidence="7" id="KW-0256">Endoplasmic reticulum</keyword>
<keyword evidence="8" id="KW-0492">Microsome</keyword>
<evidence type="ECO:0000256" key="10">
    <source>
        <dbReference type="ARBA" id="ARBA00023004"/>
    </source>
</evidence>
<dbReference type="PRINTS" id="PR00385">
    <property type="entry name" value="P450"/>
</dbReference>
<evidence type="ECO:0000256" key="1">
    <source>
        <dbReference type="ARBA" id="ARBA00001971"/>
    </source>
</evidence>